<evidence type="ECO:0000313" key="3">
    <source>
        <dbReference type="Proteomes" id="UP001066276"/>
    </source>
</evidence>
<gene>
    <name evidence="2" type="ORF">NDU88_004481</name>
</gene>
<sequence>KKLKKVSASKRERPVEGHWPQNRMLFFVHAPWKKNRSTRPGRSNKMSGMEANQ</sequence>
<evidence type="ECO:0000313" key="2">
    <source>
        <dbReference type="EMBL" id="KAJ1116265.1"/>
    </source>
</evidence>
<feature type="compositionally biased region" description="Polar residues" evidence="1">
    <location>
        <begin position="40"/>
        <end position="53"/>
    </location>
</feature>
<reference evidence="2" key="1">
    <citation type="journal article" date="2022" name="bioRxiv">
        <title>Sequencing and chromosome-scale assembly of the giantPleurodeles waltlgenome.</title>
        <authorList>
            <person name="Brown T."/>
            <person name="Elewa A."/>
            <person name="Iarovenko S."/>
            <person name="Subramanian E."/>
            <person name="Araus A.J."/>
            <person name="Petzold A."/>
            <person name="Susuki M."/>
            <person name="Suzuki K.-i.T."/>
            <person name="Hayashi T."/>
            <person name="Toyoda A."/>
            <person name="Oliveira C."/>
            <person name="Osipova E."/>
            <person name="Leigh N.D."/>
            <person name="Simon A."/>
            <person name="Yun M.H."/>
        </authorList>
    </citation>
    <scope>NUCLEOTIDE SEQUENCE</scope>
    <source>
        <strain evidence="2">20211129_DDA</strain>
        <tissue evidence="2">Liver</tissue>
    </source>
</reference>
<protein>
    <submittedName>
        <fullName evidence="2">Uncharacterized protein</fullName>
    </submittedName>
</protein>
<comment type="caution">
    <text evidence="2">The sequence shown here is derived from an EMBL/GenBank/DDBJ whole genome shotgun (WGS) entry which is preliminary data.</text>
</comment>
<feature type="non-terminal residue" evidence="2">
    <location>
        <position position="53"/>
    </location>
</feature>
<dbReference type="EMBL" id="JANPWB010000012">
    <property type="protein sequence ID" value="KAJ1116265.1"/>
    <property type="molecule type" value="Genomic_DNA"/>
</dbReference>
<proteinExistence type="predicted"/>
<feature type="region of interest" description="Disordered" evidence="1">
    <location>
        <begin position="31"/>
        <end position="53"/>
    </location>
</feature>
<accession>A0AAV7NJK6</accession>
<organism evidence="2 3">
    <name type="scientific">Pleurodeles waltl</name>
    <name type="common">Iberian ribbed newt</name>
    <dbReference type="NCBI Taxonomy" id="8319"/>
    <lineage>
        <taxon>Eukaryota</taxon>
        <taxon>Metazoa</taxon>
        <taxon>Chordata</taxon>
        <taxon>Craniata</taxon>
        <taxon>Vertebrata</taxon>
        <taxon>Euteleostomi</taxon>
        <taxon>Amphibia</taxon>
        <taxon>Batrachia</taxon>
        <taxon>Caudata</taxon>
        <taxon>Salamandroidea</taxon>
        <taxon>Salamandridae</taxon>
        <taxon>Pleurodelinae</taxon>
        <taxon>Pleurodeles</taxon>
    </lineage>
</organism>
<dbReference type="AlphaFoldDB" id="A0AAV7NJK6"/>
<evidence type="ECO:0000256" key="1">
    <source>
        <dbReference type="SAM" id="MobiDB-lite"/>
    </source>
</evidence>
<feature type="non-terminal residue" evidence="2">
    <location>
        <position position="1"/>
    </location>
</feature>
<dbReference type="Proteomes" id="UP001066276">
    <property type="component" value="Chromosome 8"/>
</dbReference>
<name>A0AAV7NJK6_PLEWA</name>
<keyword evidence="3" id="KW-1185">Reference proteome</keyword>